<sequence>MKKVLLIEDDEQIVHLIERQLQSQKLRFQLMHTNTVEFARKLFENYQNSIMLIAVDGTLGGDGIDQASELVRYFRNNHYYGPILATSSSLENQRRLVSMGCDRGVEKIKISNEVSRLCA</sequence>
<accession>A0A1G1ZTU8</accession>
<dbReference type="Gene3D" id="3.40.50.2300">
    <property type="match status" value="1"/>
</dbReference>
<dbReference type="Proteomes" id="UP000176284">
    <property type="component" value="Unassembled WGS sequence"/>
</dbReference>
<protein>
    <recommendedName>
        <fullName evidence="3">Response regulatory domain-containing protein</fullName>
    </recommendedName>
</protein>
<dbReference type="EMBL" id="MHJM01000030">
    <property type="protein sequence ID" value="OGY67247.1"/>
    <property type="molecule type" value="Genomic_DNA"/>
</dbReference>
<evidence type="ECO:0008006" key="3">
    <source>
        <dbReference type="Google" id="ProtNLM"/>
    </source>
</evidence>
<evidence type="ECO:0000313" key="2">
    <source>
        <dbReference type="Proteomes" id="UP000176284"/>
    </source>
</evidence>
<comment type="caution">
    <text evidence="1">The sequence shown here is derived from an EMBL/GenBank/DDBJ whole genome shotgun (WGS) entry which is preliminary data.</text>
</comment>
<gene>
    <name evidence="1" type="ORF">A3H63_02960</name>
</gene>
<evidence type="ECO:0000313" key="1">
    <source>
        <dbReference type="EMBL" id="OGY67247.1"/>
    </source>
</evidence>
<dbReference type="SUPFAM" id="SSF52172">
    <property type="entry name" value="CheY-like"/>
    <property type="match status" value="1"/>
</dbReference>
<reference evidence="1 2" key="1">
    <citation type="journal article" date="2016" name="Nat. Commun.">
        <title>Thousands of microbial genomes shed light on interconnected biogeochemical processes in an aquifer system.</title>
        <authorList>
            <person name="Anantharaman K."/>
            <person name="Brown C.T."/>
            <person name="Hug L.A."/>
            <person name="Sharon I."/>
            <person name="Castelle C.J."/>
            <person name="Probst A.J."/>
            <person name="Thomas B.C."/>
            <person name="Singh A."/>
            <person name="Wilkins M.J."/>
            <person name="Karaoz U."/>
            <person name="Brodie E.L."/>
            <person name="Williams K.H."/>
            <person name="Hubbard S.S."/>
            <person name="Banfield J.F."/>
        </authorList>
    </citation>
    <scope>NUCLEOTIDE SEQUENCE [LARGE SCALE GENOMIC DNA]</scope>
</reference>
<dbReference type="InterPro" id="IPR011006">
    <property type="entry name" value="CheY-like_superfamily"/>
</dbReference>
<organism evidence="1 2">
    <name type="scientific">Candidatus Harrisonbacteria bacterium RIFCSPLOWO2_02_FULL_45_10c</name>
    <dbReference type="NCBI Taxonomy" id="1798410"/>
    <lineage>
        <taxon>Bacteria</taxon>
        <taxon>Candidatus Harrisoniibacteriota</taxon>
    </lineage>
</organism>
<dbReference type="AlphaFoldDB" id="A0A1G1ZTU8"/>
<name>A0A1G1ZTU8_9BACT</name>
<proteinExistence type="predicted"/>